<dbReference type="Gene3D" id="3.90.25.10">
    <property type="entry name" value="UDP-galactose 4-epimerase, domain 1"/>
    <property type="match status" value="1"/>
</dbReference>
<keyword evidence="6" id="KW-1185">Reference proteome</keyword>
<evidence type="ECO:0000313" key="5">
    <source>
        <dbReference type="EMBL" id="KAJ7778427.1"/>
    </source>
</evidence>
<dbReference type="CDD" id="cd05251">
    <property type="entry name" value="NmrA_like_SDR_a"/>
    <property type="match status" value="1"/>
</dbReference>
<dbReference type="InterPro" id="IPR008030">
    <property type="entry name" value="NmrA-like"/>
</dbReference>
<protein>
    <submittedName>
        <fullName evidence="5">NAD(P)-binding protein</fullName>
    </submittedName>
</protein>
<organism evidence="5 6">
    <name type="scientific">Mycena metata</name>
    <dbReference type="NCBI Taxonomy" id="1033252"/>
    <lineage>
        <taxon>Eukaryota</taxon>
        <taxon>Fungi</taxon>
        <taxon>Dikarya</taxon>
        <taxon>Basidiomycota</taxon>
        <taxon>Agaricomycotina</taxon>
        <taxon>Agaricomycetes</taxon>
        <taxon>Agaricomycetidae</taxon>
        <taxon>Agaricales</taxon>
        <taxon>Marasmiineae</taxon>
        <taxon>Mycenaceae</taxon>
        <taxon>Mycena</taxon>
    </lineage>
</organism>
<keyword evidence="3" id="KW-0560">Oxidoreductase</keyword>
<feature type="domain" description="NmrA-like" evidence="4">
    <location>
        <begin position="11"/>
        <end position="290"/>
    </location>
</feature>
<gene>
    <name evidence="5" type="ORF">B0H16DRAFT_1711926</name>
</gene>
<dbReference type="PANTHER" id="PTHR42748">
    <property type="entry name" value="NITROGEN METABOLITE REPRESSION PROTEIN NMRA FAMILY MEMBER"/>
    <property type="match status" value="1"/>
</dbReference>
<proteinExistence type="inferred from homology"/>
<dbReference type="SUPFAM" id="SSF51735">
    <property type="entry name" value="NAD(P)-binding Rossmann-fold domains"/>
    <property type="match status" value="1"/>
</dbReference>
<dbReference type="AlphaFoldDB" id="A0AAD7K702"/>
<comment type="caution">
    <text evidence="5">The sequence shown here is derived from an EMBL/GenBank/DDBJ whole genome shotgun (WGS) entry which is preliminary data.</text>
</comment>
<dbReference type="EMBL" id="JARKIB010000007">
    <property type="protein sequence ID" value="KAJ7778427.1"/>
    <property type="molecule type" value="Genomic_DNA"/>
</dbReference>
<comment type="similarity">
    <text evidence="1">Belongs to the NmrA-type oxidoreductase family.</text>
</comment>
<evidence type="ECO:0000256" key="3">
    <source>
        <dbReference type="ARBA" id="ARBA00023002"/>
    </source>
</evidence>
<dbReference type="Proteomes" id="UP001215598">
    <property type="component" value="Unassembled WGS sequence"/>
</dbReference>
<accession>A0AAD7K702</accession>
<evidence type="ECO:0000256" key="1">
    <source>
        <dbReference type="ARBA" id="ARBA00006328"/>
    </source>
</evidence>
<dbReference type="GO" id="GO:0016491">
    <property type="term" value="F:oxidoreductase activity"/>
    <property type="evidence" value="ECO:0007669"/>
    <property type="project" value="UniProtKB-KW"/>
</dbReference>
<dbReference type="InterPro" id="IPR036291">
    <property type="entry name" value="NAD(P)-bd_dom_sf"/>
</dbReference>
<evidence type="ECO:0000313" key="6">
    <source>
        <dbReference type="Proteomes" id="UP001215598"/>
    </source>
</evidence>
<keyword evidence="2" id="KW-0521">NADP</keyword>
<dbReference type="Gene3D" id="3.40.50.720">
    <property type="entry name" value="NAD(P)-binding Rossmann-like Domain"/>
    <property type="match status" value="1"/>
</dbReference>
<dbReference type="PANTHER" id="PTHR42748:SF30">
    <property type="entry name" value="NMRA-LIKE DOMAIN-CONTAINING PROTEIN"/>
    <property type="match status" value="1"/>
</dbReference>
<sequence>MPISFNPTAPLVVVVGSTGNQGGSVIKALTESDRPYRIRGLTRDATRPVAQRLTTQGVEVVNVSLTIENADAVTAAFAGASIAFIVTNFWEHRNREREVAEGKMMVKAAMDARVSLVVWSTLESISQISNGKYTHVDHFEGKAEVTAYARQLGCPLLTVQAGAYSTNHMQWKPFMQKRQEDGSYVLDFGLFVRGGIESPALGVGAEILTCGEEISVGEMAAQLSHITGKKVTYKRITDEEFMAATEAPYEVALELLEMMKFFDEFGYYAGKGTKPSREYLSRVPQTWGEFVRENDWSSVLACMIAIQ</sequence>
<name>A0AAD7K702_9AGAR</name>
<evidence type="ECO:0000256" key="2">
    <source>
        <dbReference type="ARBA" id="ARBA00022857"/>
    </source>
</evidence>
<dbReference type="GO" id="GO:0005634">
    <property type="term" value="C:nucleus"/>
    <property type="evidence" value="ECO:0007669"/>
    <property type="project" value="TreeGrafter"/>
</dbReference>
<evidence type="ECO:0000259" key="4">
    <source>
        <dbReference type="Pfam" id="PF05368"/>
    </source>
</evidence>
<dbReference type="Pfam" id="PF05368">
    <property type="entry name" value="NmrA"/>
    <property type="match status" value="1"/>
</dbReference>
<reference evidence="5" key="1">
    <citation type="submission" date="2023-03" db="EMBL/GenBank/DDBJ databases">
        <title>Massive genome expansion in bonnet fungi (Mycena s.s.) driven by repeated elements and novel gene families across ecological guilds.</title>
        <authorList>
            <consortium name="Lawrence Berkeley National Laboratory"/>
            <person name="Harder C.B."/>
            <person name="Miyauchi S."/>
            <person name="Viragh M."/>
            <person name="Kuo A."/>
            <person name="Thoen E."/>
            <person name="Andreopoulos B."/>
            <person name="Lu D."/>
            <person name="Skrede I."/>
            <person name="Drula E."/>
            <person name="Henrissat B."/>
            <person name="Morin E."/>
            <person name="Kohler A."/>
            <person name="Barry K."/>
            <person name="LaButti K."/>
            <person name="Morin E."/>
            <person name="Salamov A."/>
            <person name="Lipzen A."/>
            <person name="Mereny Z."/>
            <person name="Hegedus B."/>
            <person name="Baldrian P."/>
            <person name="Stursova M."/>
            <person name="Weitz H."/>
            <person name="Taylor A."/>
            <person name="Grigoriev I.V."/>
            <person name="Nagy L.G."/>
            <person name="Martin F."/>
            <person name="Kauserud H."/>
        </authorList>
    </citation>
    <scope>NUCLEOTIDE SEQUENCE</scope>
    <source>
        <strain evidence="5">CBHHK182m</strain>
    </source>
</reference>
<dbReference type="InterPro" id="IPR051164">
    <property type="entry name" value="NmrA-like_oxidored"/>
</dbReference>